<dbReference type="VEuPathDB" id="FungiDB:CC1G_10134"/>
<keyword evidence="2" id="KW-1185">Reference proteome</keyword>
<dbReference type="HOGENOM" id="CLU_2558211_0_0_1"/>
<comment type="caution">
    <text evidence="1">The sequence shown here is derived from an EMBL/GenBank/DDBJ whole genome shotgun (WGS) entry which is preliminary data.</text>
</comment>
<dbReference type="AlphaFoldDB" id="A8N3Z5"/>
<evidence type="ECO:0000313" key="2">
    <source>
        <dbReference type="Proteomes" id="UP000001861"/>
    </source>
</evidence>
<dbReference type="Proteomes" id="UP000001861">
    <property type="component" value="Unassembled WGS sequence"/>
</dbReference>
<protein>
    <submittedName>
        <fullName evidence="1">Uncharacterized protein</fullName>
    </submittedName>
</protein>
<dbReference type="InParanoid" id="A8N3Z5"/>
<dbReference type="KEGG" id="cci:CC1G_10134"/>
<name>A8N3Z5_COPC7</name>
<gene>
    <name evidence="1" type="ORF">CC1G_10134</name>
</gene>
<evidence type="ECO:0000313" key="1">
    <source>
        <dbReference type="EMBL" id="EAU92248.2"/>
    </source>
</evidence>
<reference evidence="1 2" key="1">
    <citation type="journal article" date="2010" name="Proc. Natl. Acad. Sci. U.S.A.">
        <title>Insights into evolution of multicellular fungi from the assembled chromosomes of the mushroom Coprinopsis cinerea (Coprinus cinereus).</title>
        <authorList>
            <person name="Stajich J.E."/>
            <person name="Wilke S.K."/>
            <person name="Ahren D."/>
            <person name="Au C.H."/>
            <person name="Birren B.W."/>
            <person name="Borodovsky M."/>
            <person name="Burns C."/>
            <person name="Canback B."/>
            <person name="Casselton L.A."/>
            <person name="Cheng C.K."/>
            <person name="Deng J."/>
            <person name="Dietrich F.S."/>
            <person name="Fargo D.C."/>
            <person name="Farman M.L."/>
            <person name="Gathman A.C."/>
            <person name="Goldberg J."/>
            <person name="Guigo R."/>
            <person name="Hoegger P.J."/>
            <person name="Hooker J.B."/>
            <person name="Huggins A."/>
            <person name="James T.Y."/>
            <person name="Kamada T."/>
            <person name="Kilaru S."/>
            <person name="Kodira C."/>
            <person name="Kues U."/>
            <person name="Kupfer D."/>
            <person name="Kwan H.S."/>
            <person name="Lomsadze A."/>
            <person name="Li W."/>
            <person name="Lilly W.W."/>
            <person name="Ma L.J."/>
            <person name="Mackey A.J."/>
            <person name="Manning G."/>
            <person name="Martin F."/>
            <person name="Muraguchi H."/>
            <person name="Natvig D.O."/>
            <person name="Palmerini H."/>
            <person name="Ramesh M.A."/>
            <person name="Rehmeyer C.J."/>
            <person name="Roe B.A."/>
            <person name="Shenoy N."/>
            <person name="Stanke M."/>
            <person name="Ter-Hovhannisyan V."/>
            <person name="Tunlid A."/>
            <person name="Velagapudi R."/>
            <person name="Vision T.J."/>
            <person name="Zeng Q."/>
            <person name="Zolan M.E."/>
            <person name="Pukkila P.J."/>
        </authorList>
    </citation>
    <scope>NUCLEOTIDE SEQUENCE [LARGE SCALE GENOMIC DNA]</scope>
    <source>
        <strain evidence="2">Okayama-7 / 130 / ATCC MYA-4618 / FGSC 9003</strain>
    </source>
</reference>
<dbReference type="EMBL" id="AACS02000001">
    <property type="protein sequence ID" value="EAU92248.2"/>
    <property type="molecule type" value="Genomic_DNA"/>
</dbReference>
<dbReference type="RefSeq" id="XP_001829604.2">
    <property type="nucleotide sequence ID" value="XM_001829552.2"/>
</dbReference>
<proteinExistence type="predicted"/>
<sequence length="82" mass="9473">MPQLNPVQANDQAVENYCRVGRQAGSIRYTLADCVAELNTQEDKDLFGEMGHEFMILECELDRLRDELEVARWLIARLQNMS</sequence>
<dbReference type="GeneID" id="6006037"/>
<organism evidence="1 2">
    <name type="scientific">Coprinopsis cinerea (strain Okayama-7 / 130 / ATCC MYA-4618 / FGSC 9003)</name>
    <name type="common">Inky cap fungus</name>
    <name type="synonym">Hormographiella aspergillata</name>
    <dbReference type="NCBI Taxonomy" id="240176"/>
    <lineage>
        <taxon>Eukaryota</taxon>
        <taxon>Fungi</taxon>
        <taxon>Dikarya</taxon>
        <taxon>Basidiomycota</taxon>
        <taxon>Agaricomycotina</taxon>
        <taxon>Agaricomycetes</taxon>
        <taxon>Agaricomycetidae</taxon>
        <taxon>Agaricales</taxon>
        <taxon>Agaricineae</taxon>
        <taxon>Psathyrellaceae</taxon>
        <taxon>Coprinopsis</taxon>
    </lineage>
</organism>
<accession>A8N3Z5</accession>